<accession>A0ABT8T0F0</accession>
<evidence type="ECO:0000256" key="2">
    <source>
        <dbReference type="ARBA" id="ARBA00023239"/>
    </source>
</evidence>
<dbReference type="PANTHER" id="PTHR12192:SF2">
    <property type="entry name" value="GLUTATHIONE-SPECIFIC GAMMA-GLUTAMYLCYCLOTRANSFERASE 2"/>
    <property type="match status" value="1"/>
</dbReference>
<name>A0ABT8T0F0_9HYPH</name>
<comment type="caution">
    <text evidence="3">The sequence shown here is derived from an EMBL/GenBank/DDBJ whole genome shotgun (WGS) entry which is preliminary data.</text>
</comment>
<gene>
    <name evidence="3" type="ORF">Q2T52_18610</name>
</gene>
<dbReference type="InterPro" id="IPR013024">
    <property type="entry name" value="GGCT-like"/>
</dbReference>
<dbReference type="PANTHER" id="PTHR12192">
    <property type="entry name" value="CATION TRANSPORT PROTEIN CHAC-RELATED"/>
    <property type="match status" value="1"/>
</dbReference>
<dbReference type="InterPro" id="IPR006840">
    <property type="entry name" value="ChaC"/>
</dbReference>
<evidence type="ECO:0000256" key="1">
    <source>
        <dbReference type="ARBA" id="ARBA00012344"/>
    </source>
</evidence>
<sequence>MDEFWVFGYGSLMWNPGFEFLGKTSGRAFGYRRALCIRSFVHRGTPEHPGLVMGLDRGGSCKGMAFQVANHNKDEVVDYLRKRELVTNVYLERYLPVLLADGRQVRALSYVVDCSHQQYAGALDIEDAARIVHSSVGQSGPNDQYVLNTVELLKSMGIRDAWLEGVAQRVDKLKAQAVA</sequence>
<evidence type="ECO:0000313" key="4">
    <source>
        <dbReference type="Proteomes" id="UP001169006"/>
    </source>
</evidence>
<dbReference type="SUPFAM" id="SSF110857">
    <property type="entry name" value="Gamma-glutamyl cyclotransferase-like"/>
    <property type="match status" value="1"/>
</dbReference>
<protein>
    <recommendedName>
        <fullName evidence="1">glutathione-specific gamma-glutamylcyclotransferase</fullName>
        <ecNumber evidence="1">4.3.2.7</ecNumber>
    </recommendedName>
</protein>
<dbReference type="Proteomes" id="UP001169006">
    <property type="component" value="Unassembled WGS sequence"/>
</dbReference>
<dbReference type="RefSeq" id="WP_302078321.1">
    <property type="nucleotide sequence ID" value="NZ_JAUKWQ010000006.1"/>
</dbReference>
<dbReference type="Gene3D" id="3.10.490.10">
    <property type="entry name" value="Gamma-glutamyl cyclotransferase-like"/>
    <property type="match status" value="1"/>
</dbReference>
<dbReference type="EMBL" id="JAUKWQ010000006">
    <property type="protein sequence ID" value="MDO1584101.1"/>
    <property type="molecule type" value="Genomic_DNA"/>
</dbReference>
<reference evidence="3" key="1">
    <citation type="journal article" date="2015" name="Int. J. Syst. Evol. Microbiol.">
        <title>Rhizobium oryzicola sp. nov., potential plant-growth-promoting endophytic bacteria isolated from rice roots.</title>
        <authorList>
            <person name="Zhang X.X."/>
            <person name="Gao J.S."/>
            <person name="Cao Y.H."/>
            <person name="Sheirdil R.A."/>
            <person name="Wang X.C."/>
            <person name="Zhang L."/>
        </authorList>
    </citation>
    <scope>NUCLEOTIDE SEQUENCE</scope>
    <source>
        <strain evidence="3">05753</strain>
    </source>
</reference>
<dbReference type="CDD" id="cd06661">
    <property type="entry name" value="GGCT_like"/>
    <property type="match status" value="1"/>
</dbReference>
<dbReference type="InterPro" id="IPR036568">
    <property type="entry name" value="GGCT-like_sf"/>
</dbReference>
<proteinExistence type="predicted"/>
<dbReference type="Pfam" id="PF04752">
    <property type="entry name" value="ChaC"/>
    <property type="match status" value="1"/>
</dbReference>
<keyword evidence="4" id="KW-1185">Reference proteome</keyword>
<dbReference type="EC" id="4.3.2.7" evidence="1"/>
<keyword evidence="2" id="KW-0456">Lyase</keyword>
<organism evidence="3 4">
    <name type="scientific">Rhizobium oryzicola</name>
    <dbReference type="NCBI Taxonomy" id="1232668"/>
    <lineage>
        <taxon>Bacteria</taxon>
        <taxon>Pseudomonadati</taxon>
        <taxon>Pseudomonadota</taxon>
        <taxon>Alphaproteobacteria</taxon>
        <taxon>Hyphomicrobiales</taxon>
        <taxon>Rhizobiaceae</taxon>
        <taxon>Rhizobium/Agrobacterium group</taxon>
        <taxon>Rhizobium</taxon>
    </lineage>
</organism>
<reference evidence="3" key="2">
    <citation type="submission" date="2023-07" db="EMBL/GenBank/DDBJ databases">
        <authorList>
            <person name="Sun H."/>
        </authorList>
    </citation>
    <scope>NUCLEOTIDE SEQUENCE</scope>
    <source>
        <strain evidence="3">05753</strain>
    </source>
</reference>
<evidence type="ECO:0000313" key="3">
    <source>
        <dbReference type="EMBL" id="MDO1584101.1"/>
    </source>
</evidence>